<evidence type="ECO:0000313" key="2">
    <source>
        <dbReference type="EMBL" id="KAH7961353.1"/>
    </source>
</evidence>
<dbReference type="Pfam" id="PF01431">
    <property type="entry name" value="Peptidase_M13"/>
    <property type="match status" value="1"/>
</dbReference>
<dbReference type="GO" id="GO:0004222">
    <property type="term" value="F:metalloendopeptidase activity"/>
    <property type="evidence" value="ECO:0007669"/>
    <property type="project" value="InterPro"/>
</dbReference>
<dbReference type="GO" id="GO:0005886">
    <property type="term" value="C:plasma membrane"/>
    <property type="evidence" value="ECO:0007669"/>
    <property type="project" value="TreeGrafter"/>
</dbReference>
<name>A0A9D4PYT0_RHISA</name>
<dbReference type="InterPro" id="IPR024079">
    <property type="entry name" value="MetalloPept_cat_dom_sf"/>
</dbReference>
<reference evidence="2" key="1">
    <citation type="journal article" date="2020" name="Cell">
        <title>Large-Scale Comparative Analyses of Tick Genomes Elucidate Their Genetic Diversity and Vector Capacities.</title>
        <authorList>
            <consortium name="Tick Genome and Microbiome Consortium (TIGMIC)"/>
            <person name="Jia N."/>
            <person name="Wang J."/>
            <person name="Shi W."/>
            <person name="Du L."/>
            <person name="Sun Y."/>
            <person name="Zhan W."/>
            <person name="Jiang J.F."/>
            <person name="Wang Q."/>
            <person name="Zhang B."/>
            <person name="Ji P."/>
            <person name="Bell-Sakyi L."/>
            <person name="Cui X.M."/>
            <person name="Yuan T.T."/>
            <person name="Jiang B.G."/>
            <person name="Yang W.F."/>
            <person name="Lam T.T."/>
            <person name="Chang Q.C."/>
            <person name="Ding S.J."/>
            <person name="Wang X.J."/>
            <person name="Zhu J.G."/>
            <person name="Ruan X.D."/>
            <person name="Zhao L."/>
            <person name="Wei J.T."/>
            <person name="Ye R.Z."/>
            <person name="Que T.C."/>
            <person name="Du C.H."/>
            <person name="Zhou Y.H."/>
            <person name="Cheng J.X."/>
            <person name="Dai P.F."/>
            <person name="Guo W.B."/>
            <person name="Han X.H."/>
            <person name="Huang E.J."/>
            <person name="Li L.F."/>
            <person name="Wei W."/>
            <person name="Gao Y.C."/>
            <person name="Liu J.Z."/>
            <person name="Shao H.Z."/>
            <person name="Wang X."/>
            <person name="Wang C.C."/>
            <person name="Yang T.C."/>
            <person name="Huo Q.B."/>
            <person name="Li W."/>
            <person name="Chen H.Y."/>
            <person name="Chen S.E."/>
            <person name="Zhou L.G."/>
            <person name="Ni X.B."/>
            <person name="Tian J.H."/>
            <person name="Sheng Y."/>
            <person name="Liu T."/>
            <person name="Pan Y.S."/>
            <person name="Xia L.Y."/>
            <person name="Li J."/>
            <person name="Zhao F."/>
            <person name="Cao W.C."/>
        </authorList>
    </citation>
    <scope>NUCLEOTIDE SEQUENCE</scope>
    <source>
        <strain evidence="2">Rsan-2018</strain>
    </source>
</reference>
<accession>A0A9D4PYT0</accession>
<sequence length="591" mass="65686">MAAVFSTYARRHSHHAITEMDSDTEGSGQQPWMFGPLVNGDPVKRLSCFDPSCISQFIQLSRSLDSTVNPCQNFYGHVCSARQANGTVDEQMTKQTESRVVGFFKGIGSPDRDLPVASASRRLWKDCVDLTTLNKLGRAPLQALLNLTGLSSWPYAYATQSGQVWRSAGRLQRLMGLAPLVGLVALPDGAIQLIPGDQGSLEADDVLDSMLAMRRNNSRLRDLAADVADLGRRLSGLRERNAPPDSVDVQPPQLFLDAALEGLQRPGAVHVAEAGLLRQYVLLVNKSSSRSGSPRARASVLEHALTADAAEYVRYASLRSHLDFDFVRSTAAQLKRVVVAKLSELRWMDGGTRKSAQTRLRELKVRFFFDRYEGSNESAQARWPTALPSQALATFQRFREARFRSRLSQGDDTLGVQQECAYDAGYKMRDVQVLFVGLSVVDVREPESLTWPAFQAARLGPRLARCLLHVLLQRVHWSAASRARLDALRSHGCGNTVADSGALAPAKDVFDTQVRRLGKGVSTTPSWDKMFYLVYANSMCEDPDHQRRSLQHDAPHWERVNRPLSTDPTFQKAFKCQPQDNKRACSFWGAR</sequence>
<dbReference type="PANTHER" id="PTHR11733:SF241">
    <property type="entry name" value="GH26575P-RELATED"/>
    <property type="match status" value="1"/>
</dbReference>
<dbReference type="InterPro" id="IPR042089">
    <property type="entry name" value="Peptidase_M13_dom_2"/>
</dbReference>
<dbReference type="Proteomes" id="UP000821837">
    <property type="component" value="Chromosome 3"/>
</dbReference>
<proteinExistence type="predicted"/>
<evidence type="ECO:0000313" key="3">
    <source>
        <dbReference type="Proteomes" id="UP000821837"/>
    </source>
</evidence>
<dbReference type="GO" id="GO:0016485">
    <property type="term" value="P:protein processing"/>
    <property type="evidence" value="ECO:0007669"/>
    <property type="project" value="TreeGrafter"/>
</dbReference>
<dbReference type="InterPro" id="IPR018497">
    <property type="entry name" value="Peptidase_M13_C"/>
</dbReference>
<dbReference type="SUPFAM" id="SSF55486">
    <property type="entry name" value="Metalloproteases ('zincins'), catalytic domain"/>
    <property type="match status" value="1"/>
</dbReference>
<feature type="domain" description="Peptidase M13 C-terminal" evidence="1">
    <location>
        <begin position="494"/>
        <end position="581"/>
    </location>
</feature>
<keyword evidence="3" id="KW-1185">Reference proteome</keyword>
<dbReference type="VEuPathDB" id="VectorBase:RSAN_031974"/>
<dbReference type="PANTHER" id="PTHR11733">
    <property type="entry name" value="ZINC METALLOPROTEASE FAMILY M13 NEPRILYSIN-RELATED"/>
    <property type="match status" value="1"/>
</dbReference>
<dbReference type="Gene3D" id="1.10.1380.10">
    <property type="entry name" value="Neutral endopeptidase , domain2"/>
    <property type="match status" value="1"/>
</dbReference>
<gene>
    <name evidence="2" type="ORF">HPB52_008163</name>
</gene>
<dbReference type="AlphaFoldDB" id="A0A9D4PYT0"/>
<dbReference type="PROSITE" id="PS51885">
    <property type="entry name" value="NEPRILYSIN"/>
    <property type="match status" value="1"/>
</dbReference>
<dbReference type="EMBL" id="JABSTV010001249">
    <property type="protein sequence ID" value="KAH7961353.1"/>
    <property type="molecule type" value="Genomic_DNA"/>
</dbReference>
<evidence type="ECO:0000259" key="1">
    <source>
        <dbReference type="Pfam" id="PF01431"/>
    </source>
</evidence>
<comment type="caution">
    <text evidence="2">The sequence shown here is derived from an EMBL/GenBank/DDBJ whole genome shotgun (WGS) entry which is preliminary data.</text>
</comment>
<organism evidence="2 3">
    <name type="scientific">Rhipicephalus sanguineus</name>
    <name type="common">Brown dog tick</name>
    <name type="synonym">Ixodes sanguineus</name>
    <dbReference type="NCBI Taxonomy" id="34632"/>
    <lineage>
        <taxon>Eukaryota</taxon>
        <taxon>Metazoa</taxon>
        <taxon>Ecdysozoa</taxon>
        <taxon>Arthropoda</taxon>
        <taxon>Chelicerata</taxon>
        <taxon>Arachnida</taxon>
        <taxon>Acari</taxon>
        <taxon>Parasitiformes</taxon>
        <taxon>Ixodida</taxon>
        <taxon>Ixodoidea</taxon>
        <taxon>Ixodidae</taxon>
        <taxon>Rhipicephalinae</taxon>
        <taxon>Rhipicephalus</taxon>
        <taxon>Rhipicephalus</taxon>
    </lineage>
</organism>
<dbReference type="Gene3D" id="3.40.390.10">
    <property type="entry name" value="Collagenase (Catalytic Domain)"/>
    <property type="match status" value="2"/>
</dbReference>
<protein>
    <recommendedName>
        <fullName evidence="1">Peptidase M13 C-terminal domain-containing protein</fullName>
    </recommendedName>
</protein>
<reference evidence="2" key="2">
    <citation type="submission" date="2021-09" db="EMBL/GenBank/DDBJ databases">
        <authorList>
            <person name="Jia N."/>
            <person name="Wang J."/>
            <person name="Shi W."/>
            <person name="Du L."/>
            <person name="Sun Y."/>
            <person name="Zhan W."/>
            <person name="Jiang J."/>
            <person name="Wang Q."/>
            <person name="Zhang B."/>
            <person name="Ji P."/>
            <person name="Sakyi L.B."/>
            <person name="Cui X."/>
            <person name="Yuan T."/>
            <person name="Jiang B."/>
            <person name="Yang W."/>
            <person name="Lam T.T.-Y."/>
            <person name="Chang Q."/>
            <person name="Ding S."/>
            <person name="Wang X."/>
            <person name="Zhu J."/>
            <person name="Ruan X."/>
            <person name="Zhao L."/>
            <person name="Wei J."/>
            <person name="Que T."/>
            <person name="Du C."/>
            <person name="Cheng J."/>
            <person name="Dai P."/>
            <person name="Han X."/>
            <person name="Huang E."/>
            <person name="Gao Y."/>
            <person name="Liu J."/>
            <person name="Shao H."/>
            <person name="Ye R."/>
            <person name="Li L."/>
            <person name="Wei W."/>
            <person name="Wang X."/>
            <person name="Wang C."/>
            <person name="Huo Q."/>
            <person name="Li W."/>
            <person name="Guo W."/>
            <person name="Chen H."/>
            <person name="Chen S."/>
            <person name="Zhou L."/>
            <person name="Zhou L."/>
            <person name="Ni X."/>
            <person name="Tian J."/>
            <person name="Zhou Y."/>
            <person name="Sheng Y."/>
            <person name="Liu T."/>
            <person name="Pan Y."/>
            <person name="Xia L."/>
            <person name="Li J."/>
            <person name="Zhao F."/>
            <person name="Cao W."/>
        </authorList>
    </citation>
    <scope>NUCLEOTIDE SEQUENCE</scope>
    <source>
        <strain evidence="2">Rsan-2018</strain>
        <tissue evidence="2">Larvae</tissue>
    </source>
</reference>
<dbReference type="InterPro" id="IPR000718">
    <property type="entry name" value="Peptidase_M13"/>
</dbReference>